<dbReference type="EMBL" id="AP022601">
    <property type="protein sequence ID" value="BBY94583.1"/>
    <property type="molecule type" value="Genomic_DNA"/>
</dbReference>
<gene>
    <name evidence="2" type="ORF">MGALJ_42520</name>
</gene>
<feature type="domain" description="ANTAR" evidence="1">
    <location>
        <begin position="1"/>
        <end position="57"/>
    </location>
</feature>
<dbReference type="SMART" id="SM01012">
    <property type="entry name" value="ANTAR"/>
    <property type="match status" value="2"/>
</dbReference>
<evidence type="ECO:0000313" key="2">
    <source>
        <dbReference type="EMBL" id="BBY94583.1"/>
    </source>
</evidence>
<keyword evidence="3" id="KW-1185">Reference proteome</keyword>
<protein>
    <recommendedName>
        <fullName evidence="1">ANTAR domain-containing protein</fullName>
    </recommendedName>
</protein>
<dbReference type="Proteomes" id="UP000465785">
    <property type="component" value="Chromosome"/>
</dbReference>
<dbReference type="RefSeq" id="WP_232076226.1">
    <property type="nucleotide sequence ID" value="NZ_AP022601.1"/>
</dbReference>
<dbReference type="InterPro" id="IPR005561">
    <property type="entry name" value="ANTAR"/>
</dbReference>
<dbReference type="Pfam" id="PF03861">
    <property type="entry name" value="ANTAR"/>
    <property type="match status" value="2"/>
</dbReference>
<dbReference type="PROSITE" id="PS50921">
    <property type="entry name" value="ANTAR"/>
    <property type="match status" value="2"/>
</dbReference>
<dbReference type="AlphaFoldDB" id="A0A9W4FHA6"/>
<dbReference type="InterPro" id="IPR011006">
    <property type="entry name" value="CheY-like_superfamily"/>
</dbReference>
<organism evidence="2 3">
    <name type="scientific">Mycobacterium gallinarum</name>
    <dbReference type="NCBI Taxonomy" id="39689"/>
    <lineage>
        <taxon>Bacteria</taxon>
        <taxon>Bacillati</taxon>
        <taxon>Actinomycetota</taxon>
        <taxon>Actinomycetes</taxon>
        <taxon>Mycobacteriales</taxon>
        <taxon>Mycobacteriaceae</taxon>
        <taxon>Mycobacterium</taxon>
    </lineage>
</organism>
<dbReference type="SUPFAM" id="SSF52172">
    <property type="entry name" value="CheY-like"/>
    <property type="match status" value="1"/>
</dbReference>
<name>A0A9W4FHA6_9MYCO</name>
<dbReference type="KEGG" id="mgau:MGALJ_42520"/>
<accession>A0A9W4FHA6</accession>
<dbReference type="InterPro" id="IPR036388">
    <property type="entry name" value="WH-like_DNA-bd_sf"/>
</dbReference>
<feature type="domain" description="ANTAR" evidence="1">
    <location>
        <begin position="134"/>
        <end position="195"/>
    </location>
</feature>
<dbReference type="Gene3D" id="1.10.10.10">
    <property type="entry name" value="Winged helix-like DNA-binding domain superfamily/Winged helix DNA-binding domain"/>
    <property type="match status" value="2"/>
</dbReference>
<dbReference type="GO" id="GO:0003723">
    <property type="term" value="F:RNA binding"/>
    <property type="evidence" value="ECO:0007669"/>
    <property type="project" value="InterPro"/>
</dbReference>
<evidence type="ECO:0000313" key="3">
    <source>
        <dbReference type="Proteomes" id="UP000465785"/>
    </source>
</evidence>
<sequence length="226" mass="24992">MSQRPTNDPTDGRRVLDVAEGILIALRHCSAEQAFDELVTTSTRRNVPLFALAQALINLAAGRCETEPDHAARAVRSQWADAFDGRSEVKELAPPESHPSPVNAVTTLRSSSHHSVGEARVEVLDGRPLAALNGNEIFREIAQLRLKLTSQPVIEQAKGMLMQSFGLKADDAFNVLKSLSQDCNVKLRDVSRRIVDDCTSDAPRPEYHTAEDYLHFVRRDLRSSVV</sequence>
<evidence type="ECO:0000259" key="1">
    <source>
        <dbReference type="PROSITE" id="PS50921"/>
    </source>
</evidence>
<reference evidence="2 3" key="1">
    <citation type="journal article" date="2019" name="Emerg. Microbes Infect.">
        <title>Comprehensive subspecies identification of 175 nontuberculous mycobacteria species based on 7547 genomic profiles.</title>
        <authorList>
            <person name="Matsumoto Y."/>
            <person name="Kinjo T."/>
            <person name="Motooka D."/>
            <person name="Nabeya D."/>
            <person name="Jung N."/>
            <person name="Uechi K."/>
            <person name="Horii T."/>
            <person name="Iida T."/>
            <person name="Fujita J."/>
            <person name="Nakamura S."/>
        </authorList>
    </citation>
    <scope>NUCLEOTIDE SEQUENCE [LARGE SCALE GENOMIC DNA]</scope>
    <source>
        <strain evidence="2 3">JCM 6399</strain>
    </source>
</reference>
<proteinExistence type="predicted"/>